<evidence type="ECO:0000313" key="3">
    <source>
        <dbReference type="Proteomes" id="UP000716291"/>
    </source>
</evidence>
<gene>
    <name evidence="2" type="ORF">G6F64_014110</name>
</gene>
<protein>
    <submittedName>
        <fullName evidence="2">Uncharacterized protein</fullName>
    </submittedName>
</protein>
<reference evidence="2" key="1">
    <citation type="journal article" date="2020" name="Microb. Genom.">
        <title>Genetic diversity of clinical and environmental Mucorales isolates obtained from an investigation of mucormycosis cases among solid organ transplant recipients.</title>
        <authorList>
            <person name="Nguyen M.H."/>
            <person name="Kaul D."/>
            <person name="Muto C."/>
            <person name="Cheng S.J."/>
            <person name="Richter R.A."/>
            <person name="Bruno V.M."/>
            <person name="Liu G."/>
            <person name="Beyhan S."/>
            <person name="Sundermann A.J."/>
            <person name="Mounaud S."/>
            <person name="Pasculle A.W."/>
            <person name="Nierman W.C."/>
            <person name="Driscoll E."/>
            <person name="Cumbie R."/>
            <person name="Clancy C.J."/>
            <person name="Dupont C.L."/>
        </authorList>
    </citation>
    <scope>NUCLEOTIDE SEQUENCE</scope>
    <source>
        <strain evidence="2">GL11</strain>
    </source>
</reference>
<organism evidence="2 3">
    <name type="scientific">Rhizopus oryzae</name>
    <name type="common">Mucormycosis agent</name>
    <name type="synonym">Rhizopus arrhizus var. delemar</name>
    <dbReference type="NCBI Taxonomy" id="64495"/>
    <lineage>
        <taxon>Eukaryota</taxon>
        <taxon>Fungi</taxon>
        <taxon>Fungi incertae sedis</taxon>
        <taxon>Mucoromycota</taxon>
        <taxon>Mucoromycotina</taxon>
        <taxon>Mucoromycetes</taxon>
        <taxon>Mucorales</taxon>
        <taxon>Mucorineae</taxon>
        <taxon>Rhizopodaceae</taxon>
        <taxon>Rhizopus</taxon>
    </lineage>
</organism>
<evidence type="ECO:0000256" key="1">
    <source>
        <dbReference type="SAM" id="SignalP"/>
    </source>
</evidence>
<keyword evidence="1" id="KW-0732">Signal</keyword>
<name>A0A9P6WU69_RHIOR</name>
<evidence type="ECO:0000313" key="2">
    <source>
        <dbReference type="EMBL" id="KAG1288137.1"/>
    </source>
</evidence>
<accession>A0A9P6WU69</accession>
<dbReference type="Proteomes" id="UP000716291">
    <property type="component" value="Unassembled WGS sequence"/>
</dbReference>
<dbReference type="AlphaFoldDB" id="A0A9P6WU69"/>
<feature type="chain" id="PRO_5040344685" evidence="1">
    <location>
        <begin position="22"/>
        <end position="123"/>
    </location>
</feature>
<keyword evidence="3" id="KW-1185">Reference proteome</keyword>
<dbReference type="EMBL" id="JAANQT010007255">
    <property type="protein sequence ID" value="KAG1288137.1"/>
    <property type="molecule type" value="Genomic_DNA"/>
</dbReference>
<feature type="signal peptide" evidence="1">
    <location>
        <begin position="1"/>
        <end position="21"/>
    </location>
</feature>
<comment type="caution">
    <text evidence="2">The sequence shown here is derived from an EMBL/GenBank/DDBJ whole genome shotgun (WGS) entry which is preliminary data.</text>
</comment>
<sequence>MRWRKARWNTAWVVLSPGLAPTLPPAADLLREAEARGIEVVGEIEVFARARAARAGQHDGLRTDADVGAGQRTKRGRGLAQFEHLPHFFFHRQAQAAEFRRDRQAEETQFAHFVDDGGRDLAA</sequence>
<proteinExistence type="predicted"/>